<feature type="domain" description="Pyrrolo-quinoline quinone repeat" evidence="2">
    <location>
        <begin position="37"/>
        <end position="591"/>
    </location>
</feature>
<sequence length="616" mass="65692">MPVPPRRRRLPLALLLVAGVAMSGAAGARGGSGANYDSYGGDQGGTRYSTLKKITRSNVAGLTQAWRVDMPAGALEVQPIVVDGILYTTTTNGAAMAIDAATGKTRWSVSYPGVGGGRGRGLTFWRSGNDRRLLVPAGGFVYALNADDGQLVSSFGDGGKVNLRLQLRGDDPQKNMVSIGTPPSLYKDVFITAGGVPEVSPSAPGDIRGWDVRTGKLLWSFHAIPHPGEVGYETWPQDAWKTAGGVNAWQGTIVDQKHGIVFAALGSPADDFWGGERLGDNLFGNSLVAIDATTGKRLWHFQTVHHDMWDADFAAQPILMTVRRNGRRIEAVAVTNKAGFIYIFDRRSGKPLFDVKETPFPPSDVEGEVASKTQPIPVLPAPLGLQKIGPELLTNRTPEANAAAREKLATMKYGGVFTPIAKDKDTIVIPGFSGGVEWGGMAADPKGILYANSEDIAWYTSIIDQNRPGAGRSKMNFSGYNKFRDADGYPATLPPWGTLSAIDMNTGQYKWKIPFGYYPELAAKGMKDTGTESYGGPLVTASGLLFIGATIYDQKMRAFDTATGKLLWEADLPFAGNASPATYVAGGEQYVVIAASGGRNIKGPKGASLIAFKLPK</sequence>
<evidence type="ECO:0000259" key="2">
    <source>
        <dbReference type="Pfam" id="PF01011"/>
    </source>
</evidence>
<keyword evidence="4" id="KW-1185">Reference proteome</keyword>
<dbReference type="InterPro" id="IPR018391">
    <property type="entry name" value="PQQ_b-propeller_rpt"/>
</dbReference>
<gene>
    <name evidence="3" type="ORF">KOF26_05715</name>
</gene>
<evidence type="ECO:0000256" key="1">
    <source>
        <dbReference type="SAM" id="SignalP"/>
    </source>
</evidence>
<dbReference type="SMART" id="SM00564">
    <property type="entry name" value="PQQ"/>
    <property type="match status" value="5"/>
</dbReference>
<dbReference type="RefSeq" id="WP_216321445.1">
    <property type="nucleotide sequence ID" value="NZ_JAHKRT010000002.1"/>
</dbReference>
<dbReference type="Proteomes" id="UP000776276">
    <property type="component" value="Unassembled WGS sequence"/>
</dbReference>
<keyword evidence="1" id="KW-0732">Signal</keyword>
<comment type="caution">
    <text evidence="3">The sequence shown here is derived from an EMBL/GenBank/DDBJ whole genome shotgun (WGS) entry which is preliminary data.</text>
</comment>
<dbReference type="PANTHER" id="PTHR32303">
    <property type="entry name" value="QUINOPROTEIN ALCOHOL DEHYDROGENASE (CYTOCHROME C)"/>
    <property type="match status" value="1"/>
</dbReference>
<protein>
    <submittedName>
        <fullName evidence="3">Pyrroloquinoline quinone-dependent dehydrogenase</fullName>
    </submittedName>
</protein>
<evidence type="ECO:0000313" key="3">
    <source>
        <dbReference type="EMBL" id="MBU3077360.1"/>
    </source>
</evidence>
<dbReference type="Pfam" id="PF01011">
    <property type="entry name" value="PQQ"/>
    <property type="match status" value="1"/>
</dbReference>
<dbReference type="InterPro" id="IPR002372">
    <property type="entry name" value="PQQ_rpt_dom"/>
</dbReference>
<dbReference type="CDD" id="cd10280">
    <property type="entry name" value="PQQ_mGDH"/>
    <property type="match status" value="1"/>
</dbReference>
<name>A0ABS6BGE0_9SPHN</name>
<accession>A0ABS6BGE0</accession>
<evidence type="ECO:0000313" key="4">
    <source>
        <dbReference type="Proteomes" id="UP000776276"/>
    </source>
</evidence>
<dbReference type="PANTHER" id="PTHR32303:SF4">
    <property type="entry name" value="QUINOPROTEIN GLUCOSE DEHYDROGENASE"/>
    <property type="match status" value="1"/>
</dbReference>
<dbReference type="InterPro" id="IPR017511">
    <property type="entry name" value="PQQ_mDH"/>
</dbReference>
<dbReference type="EMBL" id="JAHKRT010000002">
    <property type="protein sequence ID" value="MBU3077360.1"/>
    <property type="molecule type" value="Genomic_DNA"/>
</dbReference>
<reference evidence="3 4" key="1">
    <citation type="submission" date="2021-06" db="EMBL/GenBank/DDBJ databases">
        <title>Sphingomonas sp. XMGL2, whole genome shotgun sequencing project.</title>
        <authorList>
            <person name="Zhao G."/>
            <person name="Shen L."/>
        </authorList>
    </citation>
    <scope>NUCLEOTIDE SEQUENCE [LARGE SCALE GENOMIC DNA]</scope>
    <source>
        <strain evidence="3 4">XMGL2</strain>
    </source>
</reference>
<feature type="chain" id="PRO_5046700483" evidence="1">
    <location>
        <begin position="29"/>
        <end position="616"/>
    </location>
</feature>
<feature type="signal peptide" evidence="1">
    <location>
        <begin position="1"/>
        <end position="28"/>
    </location>
</feature>
<organism evidence="3 4">
    <name type="scientific">Sphingomonas quercus</name>
    <dbReference type="NCBI Taxonomy" id="2842451"/>
    <lineage>
        <taxon>Bacteria</taxon>
        <taxon>Pseudomonadati</taxon>
        <taxon>Pseudomonadota</taxon>
        <taxon>Alphaproteobacteria</taxon>
        <taxon>Sphingomonadales</taxon>
        <taxon>Sphingomonadaceae</taxon>
        <taxon>Sphingomonas</taxon>
    </lineage>
</organism>
<proteinExistence type="predicted"/>